<feature type="non-terminal residue" evidence="9">
    <location>
        <position position="1"/>
    </location>
</feature>
<evidence type="ECO:0000256" key="4">
    <source>
        <dbReference type="ARBA" id="ARBA00023175"/>
    </source>
</evidence>
<dbReference type="GO" id="GO:0005524">
    <property type="term" value="F:ATP binding"/>
    <property type="evidence" value="ECO:0007669"/>
    <property type="project" value="UniProtKB-KW"/>
</dbReference>
<dbReference type="Pfam" id="PF00225">
    <property type="entry name" value="Kinesin"/>
    <property type="match status" value="1"/>
</dbReference>
<protein>
    <recommendedName>
        <fullName evidence="8">Kinesin motor domain-containing protein</fullName>
    </recommendedName>
</protein>
<dbReference type="GO" id="GO:0005874">
    <property type="term" value="C:microtubule"/>
    <property type="evidence" value="ECO:0007669"/>
    <property type="project" value="UniProtKB-KW"/>
</dbReference>
<keyword evidence="3" id="KW-0067">ATP-binding</keyword>
<dbReference type="EMBL" id="JAABOA010000906">
    <property type="protein sequence ID" value="KAF9582839.1"/>
    <property type="molecule type" value="Genomic_DNA"/>
</dbReference>
<keyword evidence="2" id="KW-0547">Nucleotide-binding</keyword>
<keyword evidence="4" id="KW-0505">Motor protein</keyword>
<dbReference type="InterPro" id="IPR027640">
    <property type="entry name" value="Kinesin-like_fam"/>
</dbReference>
<dbReference type="InterPro" id="IPR036961">
    <property type="entry name" value="Kinesin_motor_dom_sf"/>
</dbReference>
<dbReference type="OrthoDB" id="123929at2759"/>
<evidence type="ECO:0000313" key="9">
    <source>
        <dbReference type="EMBL" id="KAF9582839.1"/>
    </source>
</evidence>
<feature type="region of interest" description="Disordered" evidence="7">
    <location>
        <begin position="966"/>
        <end position="985"/>
    </location>
</feature>
<feature type="region of interest" description="Disordered" evidence="7">
    <location>
        <begin position="119"/>
        <end position="164"/>
    </location>
</feature>
<feature type="coiled-coil region" evidence="6">
    <location>
        <begin position="658"/>
        <end position="685"/>
    </location>
</feature>
<name>A0A9P6FWM3_9FUNG</name>
<comment type="caution">
    <text evidence="9">The sequence shown here is derived from an EMBL/GenBank/DDBJ whole genome shotgun (WGS) entry which is preliminary data.</text>
</comment>
<reference evidence="9" key="1">
    <citation type="journal article" date="2020" name="Fungal Divers.">
        <title>Resolving the Mortierellaceae phylogeny through synthesis of multi-gene phylogenetics and phylogenomics.</title>
        <authorList>
            <person name="Vandepol N."/>
            <person name="Liber J."/>
            <person name="Desiro A."/>
            <person name="Na H."/>
            <person name="Kennedy M."/>
            <person name="Barry K."/>
            <person name="Grigoriev I.V."/>
            <person name="Miller A.N."/>
            <person name="O'Donnell K."/>
            <person name="Stajich J.E."/>
            <person name="Bonito G."/>
        </authorList>
    </citation>
    <scope>NUCLEOTIDE SEQUENCE</scope>
    <source>
        <strain evidence="9">KOD1015</strain>
    </source>
</reference>
<gene>
    <name evidence="9" type="ORF">BGW38_010693</name>
</gene>
<feature type="region of interest" description="Disordered" evidence="7">
    <location>
        <begin position="598"/>
        <end position="628"/>
    </location>
</feature>
<dbReference type="GO" id="GO:0005871">
    <property type="term" value="C:kinesin complex"/>
    <property type="evidence" value="ECO:0007669"/>
    <property type="project" value="TreeGrafter"/>
</dbReference>
<keyword evidence="10" id="KW-1185">Reference proteome</keyword>
<dbReference type="Proteomes" id="UP000780801">
    <property type="component" value="Unassembled WGS sequence"/>
</dbReference>
<accession>A0A9P6FWM3</accession>
<feature type="compositionally biased region" description="Polar residues" evidence="7">
    <location>
        <begin position="1220"/>
        <end position="1241"/>
    </location>
</feature>
<keyword evidence="1" id="KW-0493">Microtubule</keyword>
<dbReference type="PROSITE" id="PS50067">
    <property type="entry name" value="KINESIN_MOTOR_2"/>
    <property type="match status" value="1"/>
</dbReference>
<dbReference type="PANTHER" id="PTHR24115:SF1008">
    <property type="entry name" value="KINESIN-LIKE PROTEIN SUBITO"/>
    <property type="match status" value="1"/>
</dbReference>
<dbReference type="InterPro" id="IPR027417">
    <property type="entry name" value="P-loop_NTPase"/>
</dbReference>
<comment type="similarity">
    <text evidence="5">Belongs to the TRAFAC class myosin-kinesin ATPase superfamily. Kinesin family.</text>
</comment>
<feature type="compositionally biased region" description="Polar residues" evidence="7">
    <location>
        <begin position="1139"/>
        <end position="1153"/>
    </location>
</feature>
<dbReference type="GO" id="GO:0016887">
    <property type="term" value="F:ATP hydrolysis activity"/>
    <property type="evidence" value="ECO:0007669"/>
    <property type="project" value="TreeGrafter"/>
</dbReference>
<feature type="compositionally biased region" description="Basic and acidic residues" evidence="7">
    <location>
        <begin position="1055"/>
        <end position="1065"/>
    </location>
</feature>
<feature type="compositionally biased region" description="Basic and acidic residues" evidence="7">
    <location>
        <begin position="89"/>
        <end position="107"/>
    </location>
</feature>
<dbReference type="PRINTS" id="PR00380">
    <property type="entry name" value="KINESINHEAVY"/>
</dbReference>
<feature type="compositionally biased region" description="Basic and acidic residues" evidence="7">
    <location>
        <begin position="1249"/>
        <end position="1264"/>
    </location>
</feature>
<dbReference type="SMART" id="SM00129">
    <property type="entry name" value="KISc"/>
    <property type="match status" value="1"/>
</dbReference>
<evidence type="ECO:0000256" key="6">
    <source>
        <dbReference type="SAM" id="Coils"/>
    </source>
</evidence>
<proteinExistence type="inferred from homology"/>
<feature type="compositionally biased region" description="Low complexity" evidence="7">
    <location>
        <begin position="1"/>
        <end position="29"/>
    </location>
</feature>
<feature type="compositionally biased region" description="Basic and acidic residues" evidence="7">
    <location>
        <begin position="1088"/>
        <end position="1126"/>
    </location>
</feature>
<evidence type="ECO:0000256" key="1">
    <source>
        <dbReference type="ARBA" id="ARBA00022701"/>
    </source>
</evidence>
<dbReference type="Gene3D" id="3.40.850.10">
    <property type="entry name" value="Kinesin motor domain"/>
    <property type="match status" value="1"/>
</dbReference>
<keyword evidence="6" id="KW-0175">Coiled coil</keyword>
<organism evidence="9 10">
    <name type="scientific">Lunasporangiospora selenospora</name>
    <dbReference type="NCBI Taxonomy" id="979761"/>
    <lineage>
        <taxon>Eukaryota</taxon>
        <taxon>Fungi</taxon>
        <taxon>Fungi incertae sedis</taxon>
        <taxon>Mucoromycota</taxon>
        <taxon>Mortierellomycotina</taxon>
        <taxon>Mortierellomycetes</taxon>
        <taxon>Mortierellales</taxon>
        <taxon>Mortierellaceae</taxon>
        <taxon>Lunasporangiospora</taxon>
    </lineage>
</organism>
<feature type="region of interest" description="Disordered" evidence="7">
    <location>
        <begin position="1"/>
        <end position="107"/>
    </location>
</feature>
<comment type="caution">
    <text evidence="5">Lacks conserved residue(s) required for the propagation of feature annotation.</text>
</comment>
<feature type="compositionally biased region" description="Polar residues" evidence="7">
    <location>
        <begin position="1180"/>
        <end position="1194"/>
    </location>
</feature>
<dbReference type="GO" id="GO:0008017">
    <property type="term" value="F:microtubule binding"/>
    <property type="evidence" value="ECO:0007669"/>
    <property type="project" value="InterPro"/>
</dbReference>
<evidence type="ECO:0000256" key="7">
    <source>
        <dbReference type="SAM" id="MobiDB-lite"/>
    </source>
</evidence>
<evidence type="ECO:0000313" key="10">
    <source>
        <dbReference type="Proteomes" id="UP000780801"/>
    </source>
</evidence>
<feature type="compositionally biased region" description="Polar residues" evidence="7">
    <location>
        <begin position="36"/>
        <end position="45"/>
    </location>
</feature>
<feature type="compositionally biased region" description="Acidic residues" evidence="7">
    <location>
        <begin position="1066"/>
        <end position="1078"/>
    </location>
</feature>
<feature type="compositionally biased region" description="Pro residues" evidence="7">
    <location>
        <begin position="62"/>
        <end position="72"/>
    </location>
</feature>
<feature type="domain" description="Kinesin motor" evidence="8">
    <location>
        <begin position="154"/>
        <end position="583"/>
    </location>
</feature>
<evidence type="ECO:0000256" key="3">
    <source>
        <dbReference type="ARBA" id="ARBA00022840"/>
    </source>
</evidence>
<dbReference type="InterPro" id="IPR001752">
    <property type="entry name" value="Kinesin_motor_dom"/>
</dbReference>
<feature type="region of interest" description="Disordered" evidence="7">
    <location>
        <begin position="1055"/>
        <end position="1347"/>
    </location>
</feature>
<dbReference type="PANTHER" id="PTHR24115">
    <property type="entry name" value="KINESIN-RELATED"/>
    <property type="match status" value="1"/>
</dbReference>
<dbReference type="SUPFAM" id="SSF52540">
    <property type="entry name" value="P-loop containing nucleoside triphosphate hydrolases"/>
    <property type="match status" value="1"/>
</dbReference>
<evidence type="ECO:0000259" key="8">
    <source>
        <dbReference type="PROSITE" id="PS50067"/>
    </source>
</evidence>
<feature type="compositionally biased region" description="Basic and acidic residues" evidence="7">
    <location>
        <begin position="1169"/>
        <end position="1179"/>
    </location>
</feature>
<dbReference type="GO" id="GO:0007018">
    <property type="term" value="P:microtubule-based movement"/>
    <property type="evidence" value="ECO:0007669"/>
    <property type="project" value="InterPro"/>
</dbReference>
<evidence type="ECO:0000256" key="5">
    <source>
        <dbReference type="PROSITE-ProRule" id="PRU00283"/>
    </source>
</evidence>
<feature type="region of interest" description="Disordered" evidence="7">
    <location>
        <begin position="701"/>
        <end position="723"/>
    </location>
</feature>
<dbReference type="GO" id="GO:0003777">
    <property type="term" value="F:microtubule motor activity"/>
    <property type="evidence" value="ECO:0007669"/>
    <property type="project" value="InterPro"/>
</dbReference>
<sequence length="1641" mass="180867">MTVNLALLFDSASASSKDSPKVAQQKQKQPLPPKNNVPNFHTSSLLPPLKKRDLVYPAGSPLKPPATRPTHPPVQHAIAKGGKGPQRHHTVDAPQGEKGKDKGKGKTKDATLLFSQGSSWTTSSLGLGGPSLDDLKLSSPAQDDESDSDSDSSPIGSPTRIRHHFTALPEPQLAGRTRVRSRIKKSSKFSFTKAFGSSATWEELFDESCRPLLNSVLEREQYDALLLLYGVGDVASPHLNHTPSRSEQLGLVPEILSTLLGRISSGDKDTNNTAFLRPKGYQKAEMVDKSVPLTTTTHDQDIDSIRAMDKEFSVFAQKLGIACDDNLEDMDDIRFNLGDNEAGASLSENMECSVWLSCAEIHMERFYDLLAPPPSSPIPIDFALDPKRPALLLRSDPTCGQKYIHGLREVRVESIDEALVVLRAGIQQQRVFSSLRSKSSPNGHRIYTIKVLKTLREERSAPDNSFADAATVSRLCIVELAGCERTRSEGNNVASQQLREIGDINKSAMVLSHCLEVLRLNRQRRQLPHQVPYRQSKLTLLLQSVLEGKIPESQVSLVVNVDLRWEYEEILKAVKFSSTGSDVTSPSFTGLQKECTSPSSRIPISTRLKHGKDSPVKSPIRRLFDSPPKLPTNIGHSSVLLFDANHRNIYDSTLQSHVHELYEKLEASEERCRQIEEETRKVLSEEILAKIMSAMALTKSAELEKADTPETQSRATSPMEMLETRSRATSPILELIQLAKDTVETRSRASSPILELFQSIEDPVETCSRATSPMLELTQSTEKTVETCSQATSPILELIQLAKDTVETRSRASSPILELFQSIEKPEETCSRATSPILEWALPVEEKVETRSRGTSPFAEFMQPAKTPVETRSRATSPIVELMQAVLDEARTMDHDQIPRSAMIEKSLVFPDDPHSQSNEVSYLKNLAREKDKRIRILETQLEHQAKFFGAFKQWALSAPSFEPLQPLQPQAEENPLPHKDQNKRVSMDMDLDTDTETETEAATSGSVPNIDIVETSEGPQEPLPQNAADIMVDDESLANVSPIVDTDLVEAIQEADKPEEKSSSPDEDMTVSTEDEPSPPADVQESSLEKDTESLVIGKEQHASRDKTPPKGESDSTLPEHRENIEQEQEAVSDVGETISNNEEYEATSATHLESLMEPVNEPSVHTSTREDIAEKGSPEQSGNGTEPTTMAQDSIEETDLAEQISSSSHTEPECTDEVTATTHVDTTNPLLKSVDTSEPQVALMTTTKDKEATKDTLSDSESHLQQQSAHASITRHETPSDVKTLVQQPDKNRSAIVGASALRQQSQPLEDTDRTDSSVYEDAMEDTPTEGPSSEKPSPDRQPARPLIKDISLSLENIWHLIEGAGGTDNCPLTPVASESGSISPPYDGQALPRTNLTVTPDNRILTSFTIEDTSTDSSLVLSTIEESAIEPVISTEEPVETDEVDKRQSTIPVLMFDQVDMQPGYEEPSSPQMSSMMDVARRRSSSIGYMPESPSNMVQAETPPFTPPRPTLLESGNCTPFSVPMKSPPSAPHHAGSHFSSLWLNSIRELKMGQSSGSGSGETREQQAYGEENGELRTVNAMETAQPDPDFQPAKFKMETETEAVLMTPRKQKRKLRIEKAFLEDDMMESVEMSLPVA</sequence>
<evidence type="ECO:0000256" key="2">
    <source>
        <dbReference type="ARBA" id="ARBA00022741"/>
    </source>
</evidence>
<feature type="region of interest" description="Disordered" evidence="7">
    <location>
        <begin position="992"/>
        <end position="1026"/>
    </location>
</feature>
<feature type="compositionally biased region" description="Basic and acidic residues" evidence="7">
    <location>
        <begin position="976"/>
        <end position="985"/>
    </location>
</feature>
<dbReference type="GO" id="GO:0005634">
    <property type="term" value="C:nucleus"/>
    <property type="evidence" value="ECO:0007669"/>
    <property type="project" value="TreeGrafter"/>
</dbReference>